<comment type="caution">
    <text evidence="1">The sequence shown here is derived from an EMBL/GenBank/DDBJ whole genome shotgun (WGS) entry which is preliminary data.</text>
</comment>
<evidence type="ECO:0000313" key="2">
    <source>
        <dbReference type="Proteomes" id="UP001055172"/>
    </source>
</evidence>
<dbReference type="EMBL" id="BPPX01000066">
    <property type="protein sequence ID" value="GJC91046.1"/>
    <property type="molecule type" value="Genomic_DNA"/>
</dbReference>
<gene>
    <name evidence="1" type="ORF">ColLi_13884</name>
</gene>
<name>A0AA37M125_9PEZI</name>
<sequence length="187" mass="21578">MTSKNIQIIRADYLTSIREDPKTKEIMFDQLELHFNLAESAVSFQEDNLKSRATERIYRAAIEVWDAWEVNYLYEKTNGFRDLRMNGPLTIKLWFGKGYTGVLPNNVRAADVNRTDDLQAWCNKLDHDDSKTGRIIIISVPKAFKTCTEWVGSLQDHQMTLLNSLTQEVPKSVGERHQSPEILAFEI</sequence>
<evidence type="ECO:0000313" key="1">
    <source>
        <dbReference type="EMBL" id="GJC91046.1"/>
    </source>
</evidence>
<keyword evidence="2" id="KW-1185">Reference proteome</keyword>
<proteinExistence type="predicted"/>
<protein>
    <submittedName>
        <fullName evidence="1">Uncharacterized protein</fullName>
    </submittedName>
</protein>
<organism evidence="1 2">
    <name type="scientific">Colletotrichum liriopes</name>
    <dbReference type="NCBI Taxonomy" id="708192"/>
    <lineage>
        <taxon>Eukaryota</taxon>
        <taxon>Fungi</taxon>
        <taxon>Dikarya</taxon>
        <taxon>Ascomycota</taxon>
        <taxon>Pezizomycotina</taxon>
        <taxon>Sordariomycetes</taxon>
        <taxon>Hypocreomycetidae</taxon>
        <taxon>Glomerellales</taxon>
        <taxon>Glomerellaceae</taxon>
        <taxon>Colletotrichum</taxon>
        <taxon>Colletotrichum spaethianum species complex</taxon>
    </lineage>
</organism>
<dbReference type="Proteomes" id="UP001055172">
    <property type="component" value="Unassembled WGS sequence"/>
</dbReference>
<dbReference type="AlphaFoldDB" id="A0AA37M125"/>
<accession>A0AA37M125</accession>
<reference evidence="1 2" key="1">
    <citation type="submission" date="2021-07" db="EMBL/GenBank/DDBJ databases">
        <title>Genome data of Colletotrichum spaethianum.</title>
        <authorList>
            <person name="Utami Y.D."/>
            <person name="Hiruma K."/>
        </authorList>
    </citation>
    <scope>NUCLEOTIDE SEQUENCE [LARGE SCALE GENOMIC DNA]</scope>
    <source>
        <strain evidence="1 2">MAFF 242679</strain>
    </source>
</reference>